<name>A0ABT4TEC7_9ACTN</name>
<gene>
    <name evidence="1" type="ORF">O4U47_00760</name>
</gene>
<reference evidence="1" key="1">
    <citation type="submission" date="2023-01" db="EMBL/GenBank/DDBJ databases">
        <title>Draft genome sequence of Nocardiopsis sp. LSu2-4 isolated from halophytes.</title>
        <authorList>
            <person name="Duangmal K."/>
            <person name="Chantavorakit T."/>
        </authorList>
    </citation>
    <scope>NUCLEOTIDE SEQUENCE</scope>
    <source>
        <strain evidence="1">LSu2-4</strain>
    </source>
</reference>
<organism evidence="1 2">
    <name type="scientific">Nocardiopsis suaedae</name>
    <dbReference type="NCBI Taxonomy" id="3018444"/>
    <lineage>
        <taxon>Bacteria</taxon>
        <taxon>Bacillati</taxon>
        <taxon>Actinomycetota</taxon>
        <taxon>Actinomycetes</taxon>
        <taxon>Streptosporangiales</taxon>
        <taxon>Nocardiopsidaceae</taxon>
        <taxon>Nocardiopsis</taxon>
    </lineage>
</organism>
<comment type="caution">
    <text evidence="1">The sequence shown here is derived from an EMBL/GenBank/DDBJ whole genome shotgun (WGS) entry which is preliminary data.</text>
</comment>
<sequence>MRWLRPSVPREVRDRLRLERGERVLAHADSREGPLVSTDRALHLPDGRRVSWQDIDRARWDADGEAFSFTEEGAGERVYTVPDPGRLAETVHERVTATIVVSHRGELPEGGSGFRLVARRPPGGAEVDWRVHLDDGLDPDDPRVREAVGRELAAVRERTGV</sequence>
<protein>
    <recommendedName>
        <fullName evidence="3">SRPBCC family protein</fullName>
    </recommendedName>
</protein>
<evidence type="ECO:0000313" key="1">
    <source>
        <dbReference type="EMBL" id="MDA2803027.1"/>
    </source>
</evidence>
<keyword evidence="2" id="KW-1185">Reference proteome</keyword>
<dbReference type="RefSeq" id="WP_270675050.1">
    <property type="nucleotide sequence ID" value="NZ_JAQFWP010000001.1"/>
</dbReference>
<evidence type="ECO:0000313" key="2">
    <source>
        <dbReference type="Proteomes" id="UP001165685"/>
    </source>
</evidence>
<dbReference type="EMBL" id="JAQFWP010000001">
    <property type="protein sequence ID" value="MDA2803027.1"/>
    <property type="molecule type" value="Genomic_DNA"/>
</dbReference>
<dbReference type="Proteomes" id="UP001165685">
    <property type="component" value="Unassembled WGS sequence"/>
</dbReference>
<evidence type="ECO:0008006" key="3">
    <source>
        <dbReference type="Google" id="ProtNLM"/>
    </source>
</evidence>
<accession>A0ABT4TEC7</accession>
<proteinExistence type="predicted"/>